<organism evidence="10 11">
    <name type="scientific">Facklamia languida CCUG 37842</name>
    <dbReference type="NCBI Taxonomy" id="883113"/>
    <lineage>
        <taxon>Bacteria</taxon>
        <taxon>Bacillati</taxon>
        <taxon>Bacillota</taxon>
        <taxon>Bacilli</taxon>
        <taxon>Lactobacillales</taxon>
        <taxon>Aerococcaceae</taxon>
        <taxon>Facklamia</taxon>
    </lineage>
</organism>
<evidence type="ECO:0000259" key="8">
    <source>
        <dbReference type="Pfam" id="PF01478"/>
    </source>
</evidence>
<protein>
    <recommendedName>
        <fullName evidence="12">Peptidase A24A N-terminal domain-containing protein</fullName>
    </recommendedName>
</protein>
<dbReference type="AlphaFoldDB" id="H3NIP6"/>
<dbReference type="InterPro" id="IPR000045">
    <property type="entry name" value="Prepilin_IV_endopep_pep"/>
</dbReference>
<dbReference type="EMBL" id="AGEG01000009">
    <property type="protein sequence ID" value="EHR37174.1"/>
    <property type="molecule type" value="Genomic_DNA"/>
</dbReference>
<dbReference type="InterPro" id="IPR010627">
    <property type="entry name" value="Prepilin_pept_A24_N"/>
</dbReference>
<dbReference type="Pfam" id="PF06750">
    <property type="entry name" value="A24_N_bact"/>
    <property type="match status" value="1"/>
</dbReference>
<dbReference type="GO" id="GO:0006465">
    <property type="term" value="P:signal peptide processing"/>
    <property type="evidence" value="ECO:0007669"/>
    <property type="project" value="TreeGrafter"/>
</dbReference>
<comment type="subcellular location">
    <subcellularLocation>
        <location evidence="1">Cell membrane</location>
        <topology evidence="1">Multi-pass membrane protein</topology>
    </subcellularLocation>
</comment>
<feature type="domain" description="Prepilin peptidase A24 N-terminal" evidence="9">
    <location>
        <begin position="8"/>
        <end position="89"/>
    </location>
</feature>
<accession>H3NIP6</accession>
<gene>
    <name evidence="10" type="ORF">HMPREF9708_00735</name>
</gene>
<proteinExistence type="inferred from homology"/>
<dbReference type="Pfam" id="PF01478">
    <property type="entry name" value="Peptidase_A24"/>
    <property type="match status" value="1"/>
</dbReference>
<evidence type="ECO:0000313" key="10">
    <source>
        <dbReference type="EMBL" id="EHR37174.1"/>
    </source>
</evidence>
<feature type="transmembrane region" description="Helical" evidence="7">
    <location>
        <begin position="182"/>
        <end position="199"/>
    </location>
</feature>
<evidence type="ECO:0000256" key="1">
    <source>
        <dbReference type="ARBA" id="ARBA00004651"/>
    </source>
</evidence>
<dbReference type="GO" id="GO:0004190">
    <property type="term" value="F:aspartic-type endopeptidase activity"/>
    <property type="evidence" value="ECO:0007669"/>
    <property type="project" value="InterPro"/>
</dbReference>
<reference evidence="10 11" key="1">
    <citation type="submission" date="2012-01" db="EMBL/GenBank/DDBJ databases">
        <title>The Genome Sequence of Facklamia languida CCUG 37842.</title>
        <authorList>
            <consortium name="The Broad Institute Genome Sequencing Platform"/>
            <person name="Earl A."/>
            <person name="Ward D."/>
            <person name="Feldgarden M."/>
            <person name="Gevers D."/>
            <person name="Huys G."/>
            <person name="Young S.K."/>
            <person name="Zeng Q."/>
            <person name="Gargeya S."/>
            <person name="Fitzgerald M."/>
            <person name="Haas B."/>
            <person name="Abouelleil A."/>
            <person name="Alvarado L."/>
            <person name="Arachchi H.M."/>
            <person name="Berlin A."/>
            <person name="Chapman S.B."/>
            <person name="Gearin G."/>
            <person name="Goldberg J."/>
            <person name="Griggs A."/>
            <person name="Gujja S."/>
            <person name="Hansen M."/>
            <person name="Heiman D."/>
            <person name="Howarth C."/>
            <person name="Larimer J."/>
            <person name="Lui A."/>
            <person name="MacDonald P.J.P."/>
            <person name="McCowen C."/>
            <person name="Montmayeur A."/>
            <person name="Murphy C."/>
            <person name="Neiman D."/>
            <person name="Pearson M."/>
            <person name="Priest M."/>
            <person name="Roberts A."/>
            <person name="Saif S."/>
            <person name="Shea T."/>
            <person name="Sisk P."/>
            <person name="Stolte C."/>
            <person name="Sykes S."/>
            <person name="Wortman J."/>
            <person name="Nusbaum C."/>
            <person name="Birren B."/>
        </authorList>
    </citation>
    <scope>NUCLEOTIDE SEQUENCE [LARGE SCALE GENOMIC DNA]</scope>
    <source>
        <strain evidence="10 11">CCUG 37842</strain>
    </source>
</reference>
<sequence length="220" mass="24722">MNSILLFLLGAFIASFLYCLAMNYPNQAILSTRRSTCDHCGHLLSFWHLIPIFSFCLLRGRCFYCHQVLSSNYLLSELFSGFVLAYFFTHHPASLQNCLLVICLLSMVCFDLAGMWLPDILQGVLLGLGLLHYQSFPYYAPIYLVLLGGCLILLLVINSSAIGGGDLKFIYASLFFLPPDLFPYYLLIASVMGMIYILVTGKDRIPFIPCLVVSLIILYP</sequence>
<evidence type="ECO:0000256" key="3">
    <source>
        <dbReference type="ARBA" id="ARBA00022475"/>
    </source>
</evidence>
<evidence type="ECO:0000256" key="5">
    <source>
        <dbReference type="ARBA" id="ARBA00022989"/>
    </source>
</evidence>
<evidence type="ECO:0000256" key="2">
    <source>
        <dbReference type="ARBA" id="ARBA00005801"/>
    </source>
</evidence>
<keyword evidence="3" id="KW-1003">Cell membrane</keyword>
<dbReference type="OrthoDB" id="9789291at2"/>
<dbReference type="HOGENOM" id="CLU_057101_1_1_9"/>
<dbReference type="PANTHER" id="PTHR30487:SF0">
    <property type="entry name" value="PREPILIN LEADER PEPTIDASE_N-METHYLTRANSFERASE-RELATED"/>
    <property type="match status" value="1"/>
</dbReference>
<evidence type="ECO:0000259" key="9">
    <source>
        <dbReference type="Pfam" id="PF06750"/>
    </source>
</evidence>
<dbReference type="GO" id="GO:0005886">
    <property type="term" value="C:plasma membrane"/>
    <property type="evidence" value="ECO:0007669"/>
    <property type="project" value="UniProtKB-SubCell"/>
</dbReference>
<evidence type="ECO:0000256" key="4">
    <source>
        <dbReference type="ARBA" id="ARBA00022692"/>
    </source>
</evidence>
<dbReference type="PATRIC" id="fig|883113.3.peg.733"/>
<dbReference type="PANTHER" id="PTHR30487">
    <property type="entry name" value="TYPE 4 PREPILIN-LIKE PROTEINS LEADER PEPTIDE-PROCESSING ENZYME"/>
    <property type="match status" value="1"/>
</dbReference>
<comment type="caution">
    <text evidence="10">The sequence shown here is derived from an EMBL/GenBank/DDBJ whole genome shotgun (WGS) entry which is preliminary data.</text>
</comment>
<evidence type="ECO:0000256" key="7">
    <source>
        <dbReference type="SAM" id="Phobius"/>
    </source>
</evidence>
<evidence type="ECO:0008006" key="12">
    <source>
        <dbReference type="Google" id="ProtNLM"/>
    </source>
</evidence>
<keyword evidence="4 7" id="KW-0812">Transmembrane</keyword>
<keyword evidence="5 7" id="KW-1133">Transmembrane helix</keyword>
<name>H3NIP6_9LACT</name>
<dbReference type="Gene3D" id="1.20.120.1220">
    <property type="match status" value="1"/>
</dbReference>
<dbReference type="InterPro" id="IPR050882">
    <property type="entry name" value="Prepilin_peptidase/N-MTase"/>
</dbReference>
<evidence type="ECO:0000256" key="6">
    <source>
        <dbReference type="ARBA" id="ARBA00023136"/>
    </source>
</evidence>
<comment type="similarity">
    <text evidence="2">Belongs to the peptidase A24 family.</text>
</comment>
<dbReference type="STRING" id="883113.HMPREF9708_00735"/>
<evidence type="ECO:0000313" key="11">
    <source>
        <dbReference type="Proteomes" id="UP000006190"/>
    </source>
</evidence>
<dbReference type="eggNOG" id="COG1989">
    <property type="taxonomic scope" value="Bacteria"/>
</dbReference>
<keyword evidence="11" id="KW-1185">Reference proteome</keyword>
<feature type="transmembrane region" description="Helical" evidence="7">
    <location>
        <begin position="71"/>
        <end position="88"/>
    </location>
</feature>
<feature type="domain" description="Prepilin type IV endopeptidase peptidase" evidence="8">
    <location>
        <begin position="98"/>
        <end position="198"/>
    </location>
</feature>
<dbReference type="RefSeq" id="WP_006308762.1">
    <property type="nucleotide sequence ID" value="NZ_JH601133.1"/>
</dbReference>
<keyword evidence="6 7" id="KW-0472">Membrane</keyword>
<dbReference type="Proteomes" id="UP000006190">
    <property type="component" value="Unassembled WGS sequence"/>
</dbReference>
<feature type="transmembrane region" description="Helical" evidence="7">
    <location>
        <begin position="138"/>
        <end position="162"/>
    </location>
</feature>